<organism evidence="4 5">
    <name type="scientific">Nepenthes gracilis</name>
    <name type="common">Slender pitcher plant</name>
    <dbReference type="NCBI Taxonomy" id="150966"/>
    <lineage>
        <taxon>Eukaryota</taxon>
        <taxon>Viridiplantae</taxon>
        <taxon>Streptophyta</taxon>
        <taxon>Embryophyta</taxon>
        <taxon>Tracheophyta</taxon>
        <taxon>Spermatophyta</taxon>
        <taxon>Magnoliopsida</taxon>
        <taxon>eudicotyledons</taxon>
        <taxon>Gunneridae</taxon>
        <taxon>Pentapetalae</taxon>
        <taxon>Caryophyllales</taxon>
        <taxon>Nepenthaceae</taxon>
        <taxon>Nepenthes</taxon>
    </lineage>
</organism>
<proteinExistence type="predicted"/>
<dbReference type="InterPro" id="IPR022212">
    <property type="entry name" value="DUF3741"/>
</dbReference>
<evidence type="ECO:0008006" key="6">
    <source>
        <dbReference type="Google" id="ProtNLM"/>
    </source>
</evidence>
<feature type="domain" description="DUF4378" evidence="3">
    <location>
        <begin position="716"/>
        <end position="861"/>
    </location>
</feature>
<comment type="caution">
    <text evidence="4">The sequence shown here is derived from an EMBL/GenBank/DDBJ whole genome shotgun (WGS) entry which is preliminary data.</text>
</comment>
<dbReference type="Pfam" id="PF14309">
    <property type="entry name" value="DUF4378"/>
    <property type="match status" value="1"/>
</dbReference>
<evidence type="ECO:0000259" key="3">
    <source>
        <dbReference type="Pfam" id="PF14309"/>
    </source>
</evidence>
<evidence type="ECO:0000313" key="4">
    <source>
        <dbReference type="EMBL" id="GMH17258.1"/>
    </source>
</evidence>
<feature type="domain" description="DUF3741" evidence="2">
    <location>
        <begin position="214"/>
        <end position="256"/>
    </location>
</feature>
<evidence type="ECO:0000256" key="1">
    <source>
        <dbReference type="SAM" id="MobiDB-lite"/>
    </source>
</evidence>
<evidence type="ECO:0000313" key="5">
    <source>
        <dbReference type="Proteomes" id="UP001279734"/>
    </source>
</evidence>
<feature type="compositionally biased region" description="Polar residues" evidence="1">
    <location>
        <begin position="555"/>
        <end position="566"/>
    </location>
</feature>
<protein>
    <recommendedName>
        <fullName evidence="6">DUF4378 domain-containing protein</fullName>
    </recommendedName>
</protein>
<name>A0AAD3STE7_NEPGR</name>
<feature type="region of interest" description="Disordered" evidence="1">
    <location>
        <begin position="467"/>
        <end position="487"/>
    </location>
</feature>
<dbReference type="EMBL" id="BSYO01000017">
    <property type="protein sequence ID" value="GMH17258.1"/>
    <property type="molecule type" value="Genomic_DNA"/>
</dbReference>
<dbReference type="PANTHER" id="PTHR47212">
    <property type="entry name" value="ADHESIN-LIKE PROTEIN, PUTATIVE (DUF3741)-RELATED"/>
    <property type="match status" value="1"/>
</dbReference>
<feature type="region of interest" description="Disordered" evidence="1">
    <location>
        <begin position="363"/>
        <end position="388"/>
    </location>
</feature>
<sequence>MAKKSRQRQPRYEKNESGCIRGLISIFDFLHIRSTRKLLPERKHGTDGMIGDTRIPDMLNESWEPCEDINGGEQSETATADAGKTSVKELMEEEMISEQDQKTQMTSEADPKRIGLASHGGHARRNRKQVSSKSFDIGDADLGAADSSVSGKHAHRKFKSASSLDLSVMMEELYSQIHQKNTHNPNVELMTQSDHDSSAIERKLGEAMKVFVNHFADQKCFTKHGKIQPSKELFDALHILNSNKEVFLKLHKDPNSQLVKYMQILQDSHIEIDGNSRECLEHDPGNGKQQESFFWRKFKVVERTLSNKNENAQDLNRIVVLKPGPLGWQNAEAAVTSSSWLQSPQKRGNFSFTELKRRLKYAMRKERSNSSNTDNEVAGENGRMSSPSRDHFFIERIPKPSAIIKRERRTNMECNSSFTSERGVSNIYIEAKKHLAEIVSSSDIEADFLSKGVPKSLGRVLSFPEYSSPISSPRKDGDVDFDTSETRLSPHNVRRAAAVNACCRVQQINARDTGLVKQSREGNSCIAGDILDVGVAAPVSGLDGSDEISSDDGMSKTSVSVGDNVNSEVDAEVTRLSDSSLQNKSNDLDISISGDDQLDEELHNFLGICQPSSLELVPKEENEPSSSPVASPPDHLCTEGVEDLEGEIDQAGKPSPISVTEPIFEEDDIFPRDINFSPAVAELIQPQRLVFEEQTCLPPDSVAHIRTWLAEKKVIFNFVKVVVQKSGLTWGELLQRSLLSDHILEPSLFDEVEFINDQLCDDPSLLFDLINEVLSEVGWHNFGCMLSFSKLLVVPELKGKCVAAEAWEGVDWYLQLQGPRTLDQILENDYSNSRLWMDLRGDREIVGIEMEEAILEELIEEIIMNCANEIRECGFSDLGDDSKHCESKIEL</sequence>
<dbReference type="InterPro" id="IPR025486">
    <property type="entry name" value="DUF4378"/>
</dbReference>
<dbReference type="Pfam" id="PF12552">
    <property type="entry name" value="DUF3741"/>
    <property type="match status" value="1"/>
</dbReference>
<reference evidence="4" key="1">
    <citation type="submission" date="2023-05" db="EMBL/GenBank/DDBJ databases">
        <title>Nepenthes gracilis genome sequencing.</title>
        <authorList>
            <person name="Fukushima K."/>
        </authorList>
    </citation>
    <scope>NUCLEOTIDE SEQUENCE</scope>
    <source>
        <strain evidence="4">SING2019-196</strain>
    </source>
</reference>
<dbReference type="AlphaFoldDB" id="A0AAD3STE7"/>
<evidence type="ECO:0000259" key="2">
    <source>
        <dbReference type="Pfam" id="PF12552"/>
    </source>
</evidence>
<accession>A0AAD3STE7</accession>
<feature type="region of interest" description="Disordered" evidence="1">
    <location>
        <begin position="542"/>
        <end position="566"/>
    </location>
</feature>
<gene>
    <name evidence="4" type="ORF">Nepgr_019099</name>
</gene>
<dbReference type="PANTHER" id="PTHR47212:SF4">
    <property type="entry name" value="ADHESIN-LIKE PROTEIN, PUTATIVE (DUF3741)-RELATED"/>
    <property type="match status" value="1"/>
</dbReference>
<dbReference type="Proteomes" id="UP001279734">
    <property type="component" value="Unassembled WGS sequence"/>
</dbReference>
<keyword evidence="5" id="KW-1185">Reference proteome</keyword>